<accession>R0KNQ8</accession>
<dbReference type="PANTHER" id="PTHR13186">
    <property type="entry name" value="MEDIATOR OF RNA POLYMERASE II TRANSCRIPTION SUBUNIT 31"/>
    <property type="match status" value="1"/>
</dbReference>
<evidence type="ECO:0000256" key="5">
    <source>
        <dbReference type="ARBA" id="ARBA00023159"/>
    </source>
</evidence>
<dbReference type="OMA" id="YWSRPPY"/>
<evidence type="ECO:0000256" key="1">
    <source>
        <dbReference type="ARBA" id="ARBA00004123"/>
    </source>
</evidence>
<dbReference type="Pfam" id="PF05669">
    <property type="entry name" value="Med31"/>
    <property type="match status" value="1"/>
</dbReference>
<evidence type="ECO:0000256" key="8">
    <source>
        <dbReference type="RuleBase" id="RU364129"/>
    </source>
</evidence>
<comment type="subcellular location">
    <subcellularLocation>
        <location evidence="1 8">Nucleus</location>
    </subcellularLocation>
</comment>
<dbReference type="EMBL" id="KB909372">
    <property type="protein sequence ID" value="EOB12316.1"/>
    <property type="molecule type" value="Genomic_DNA"/>
</dbReference>
<evidence type="ECO:0000256" key="3">
    <source>
        <dbReference type="ARBA" id="ARBA00019660"/>
    </source>
</evidence>
<dbReference type="AlphaFoldDB" id="R0KNQ8"/>
<keyword evidence="6 8" id="KW-0804">Transcription</keyword>
<dbReference type="GO" id="GO:0016592">
    <property type="term" value="C:mediator complex"/>
    <property type="evidence" value="ECO:0007669"/>
    <property type="project" value="InterPro"/>
</dbReference>
<keyword evidence="5 8" id="KW-0010">Activator</keyword>
<proteinExistence type="inferred from homology"/>
<comment type="similarity">
    <text evidence="2 8">Belongs to the Mediator complex subunit 31 family.</text>
</comment>
<sequence length="106" mass="13335">MRNLRFEQELEFVQLLCNPDYIRWLFDEGYFDNDNFKRFLEYLNYWKTDEYKIFLTYPTCLNILDILNREDVKDILKDESFYVKLGSEQYYLWKDRKTKNIIEDLR</sequence>
<dbReference type="STRING" id="578461.R0KNQ8"/>
<dbReference type="Gene3D" id="1.10.10.1340">
    <property type="entry name" value="Mediator of RNA polymerase II, submodule Med31 (Soh1)"/>
    <property type="match status" value="1"/>
</dbReference>
<dbReference type="InterPro" id="IPR008831">
    <property type="entry name" value="Mediator_Med31"/>
</dbReference>
<dbReference type="GO" id="GO:0006355">
    <property type="term" value="P:regulation of DNA-templated transcription"/>
    <property type="evidence" value="ECO:0007669"/>
    <property type="project" value="InterPro"/>
</dbReference>
<dbReference type="HOGENOM" id="CLU_071681_5_2_1"/>
<dbReference type="GO" id="GO:0003712">
    <property type="term" value="F:transcription coregulator activity"/>
    <property type="evidence" value="ECO:0007669"/>
    <property type="project" value="InterPro"/>
</dbReference>
<evidence type="ECO:0000313" key="9">
    <source>
        <dbReference type="EMBL" id="EOB12316.1"/>
    </source>
</evidence>
<comment type="function">
    <text evidence="8">Component of the Mediator complex, a coactivator involved in the regulated transcription of nearly all RNA polymerase II-dependent genes. Mediator functions as a bridge to convey information from gene-specific regulatory proteins to the basal RNA polymerase II transcription machinery. Mediator is recruited to promoters by direct interactions with regulatory proteins and serves as a scaffold for the assembly of a functional preinitiation complex with RNA polymerase II and the general transcription factors.</text>
</comment>
<evidence type="ECO:0000256" key="2">
    <source>
        <dbReference type="ARBA" id="ARBA00006378"/>
    </source>
</evidence>
<evidence type="ECO:0000256" key="6">
    <source>
        <dbReference type="ARBA" id="ARBA00023163"/>
    </source>
</evidence>
<organism evidence="9 10">
    <name type="scientific">Nosema bombycis (strain CQ1 / CVCC 102059)</name>
    <name type="common">Microsporidian parasite</name>
    <name type="synonym">Pebrine of silkworm</name>
    <dbReference type="NCBI Taxonomy" id="578461"/>
    <lineage>
        <taxon>Eukaryota</taxon>
        <taxon>Fungi</taxon>
        <taxon>Fungi incertae sedis</taxon>
        <taxon>Microsporidia</taxon>
        <taxon>Nosematidae</taxon>
        <taxon>Nosema</taxon>
    </lineage>
</organism>
<keyword evidence="10" id="KW-1185">Reference proteome</keyword>
<dbReference type="InterPro" id="IPR038089">
    <property type="entry name" value="Med31_sf"/>
</dbReference>
<reference evidence="9 10" key="1">
    <citation type="journal article" date="2013" name="BMC Genomics">
        <title>Comparative genomics of parasitic silkworm microsporidia reveal an association between genome expansion and host adaptation.</title>
        <authorList>
            <person name="Pan G."/>
            <person name="Xu J."/>
            <person name="Li T."/>
            <person name="Xia Q."/>
            <person name="Liu S.L."/>
            <person name="Zhang G."/>
            <person name="Li S."/>
            <person name="Li C."/>
            <person name="Liu H."/>
            <person name="Yang L."/>
            <person name="Liu T."/>
            <person name="Zhang X."/>
            <person name="Wu Z."/>
            <person name="Fan W."/>
            <person name="Dang X."/>
            <person name="Xiang H."/>
            <person name="Tao M."/>
            <person name="Li Y."/>
            <person name="Hu J."/>
            <person name="Li Z."/>
            <person name="Lin L."/>
            <person name="Luo J."/>
            <person name="Geng L."/>
            <person name="Wang L."/>
            <person name="Long M."/>
            <person name="Wan Y."/>
            <person name="He N."/>
            <person name="Zhang Z."/>
            <person name="Lu C."/>
            <person name="Keeling P.J."/>
            <person name="Wang J."/>
            <person name="Xiang Z."/>
            <person name="Zhou Z."/>
        </authorList>
    </citation>
    <scope>NUCLEOTIDE SEQUENCE [LARGE SCALE GENOMIC DNA]</scope>
    <source>
        <strain evidence="10">CQ1 / CVCC 102059</strain>
    </source>
</reference>
<evidence type="ECO:0000256" key="4">
    <source>
        <dbReference type="ARBA" id="ARBA00023015"/>
    </source>
</evidence>
<dbReference type="Proteomes" id="UP000016927">
    <property type="component" value="Unassembled WGS sequence"/>
</dbReference>
<protein>
    <recommendedName>
        <fullName evidence="3 8">Mediator of RNA polymerase II transcription subunit 31</fullName>
    </recommendedName>
</protein>
<gene>
    <name evidence="9" type="primary">MED31</name>
    <name evidence="9" type="ORF">NBO_464g0003</name>
</gene>
<evidence type="ECO:0000313" key="10">
    <source>
        <dbReference type="Proteomes" id="UP000016927"/>
    </source>
</evidence>
<keyword evidence="7 8" id="KW-0539">Nucleus</keyword>
<dbReference type="OrthoDB" id="10257739at2759"/>
<comment type="subunit">
    <text evidence="8">Component of the Mediator complex.</text>
</comment>
<dbReference type="VEuPathDB" id="MicrosporidiaDB:NBO_464g0003"/>
<evidence type="ECO:0000256" key="7">
    <source>
        <dbReference type="ARBA" id="ARBA00023242"/>
    </source>
</evidence>
<keyword evidence="4 8" id="KW-0805">Transcription regulation</keyword>
<name>R0KNQ8_NOSB1</name>